<accession>A0A0V1BT70</accession>
<evidence type="ECO:0000256" key="1">
    <source>
        <dbReference type="SAM" id="Phobius"/>
    </source>
</evidence>
<keyword evidence="1" id="KW-1133">Transmembrane helix</keyword>
<proteinExistence type="predicted"/>
<dbReference type="EMBL" id="JYDH01000014">
    <property type="protein sequence ID" value="KRY40170.1"/>
    <property type="molecule type" value="Genomic_DNA"/>
</dbReference>
<name>A0A0V1BT70_TRISP</name>
<comment type="caution">
    <text evidence="2">The sequence shown here is derived from an EMBL/GenBank/DDBJ whole genome shotgun (WGS) entry which is preliminary data.</text>
</comment>
<evidence type="ECO:0000313" key="2">
    <source>
        <dbReference type="EMBL" id="KRY40170.1"/>
    </source>
</evidence>
<dbReference type="InParanoid" id="A0A0V1BT70"/>
<protein>
    <submittedName>
        <fullName evidence="2">Uncharacterized protein</fullName>
    </submittedName>
</protein>
<keyword evidence="3" id="KW-1185">Reference proteome</keyword>
<feature type="transmembrane region" description="Helical" evidence="1">
    <location>
        <begin position="352"/>
        <end position="372"/>
    </location>
</feature>
<sequence length="393" mass="45079">MTARGNPPVDTGSSSLSDECANSAFTEVNEPARESGSLHDCLVSAAIQNSNALEIYEFCIFKRCIVITVHGTLLNDFLVDGLPDDRLFNLILEPVLYLGATSREPNRALQDNQFKDTLNRMKGDMTKKIKELTKKFYRTKMMMEIQHRCAKNAEIERIETMVAEMDSIFSLAEDLQGSYEELLNEDDLTTKTMKPSVTETTERKAAGGEGKELCNLRIPKWQLTPFDGDIMQFGAFWINTMGGVALRKLSYIAIKVAKKHEPTLNNHKYTTPPDYAYLDELIKKYLPDEIGNPRGVYLVHLYGPVTSGSNKRGYLIKMAESTKSQELSSSIREMDEDYKVYKDYKKQVIQQFYNFLWILYSILLRIFLCNFIKKLLINKYNKQHNKLLNYNVN</sequence>
<reference evidence="2 3" key="1">
    <citation type="submission" date="2015-01" db="EMBL/GenBank/DDBJ databases">
        <title>Evolution of Trichinella species and genotypes.</title>
        <authorList>
            <person name="Korhonen P.K."/>
            <person name="Edoardo P."/>
            <person name="Giuseppe L.R."/>
            <person name="Gasser R.B."/>
        </authorList>
    </citation>
    <scope>NUCLEOTIDE SEQUENCE [LARGE SCALE GENOMIC DNA]</scope>
    <source>
        <strain evidence="2">ISS3</strain>
    </source>
</reference>
<dbReference type="AlphaFoldDB" id="A0A0V1BT70"/>
<evidence type="ECO:0000313" key="3">
    <source>
        <dbReference type="Proteomes" id="UP000054776"/>
    </source>
</evidence>
<keyword evidence="1" id="KW-0472">Membrane</keyword>
<dbReference type="Proteomes" id="UP000054776">
    <property type="component" value="Unassembled WGS sequence"/>
</dbReference>
<gene>
    <name evidence="2" type="ORF">T01_1977</name>
</gene>
<dbReference type="OrthoDB" id="5920658at2759"/>
<keyword evidence="1" id="KW-0812">Transmembrane</keyword>
<organism evidence="2 3">
    <name type="scientific">Trichinella spiralis</name>
    <name type="common">Trichina worm</name>
    <dbReference type="NCBI Taxonomy" id="6334"/>
    <lineage>
        <taxon>Eukaryota</taxon>
        <taxon>Metazoa</taxon>
        <taxon>Ecdysozoa</taxon>
        <taxon>Nematoda</taxon>
        <taxon>Enoplea</taxon>
        <taxon>Dorylaimia</taxon>
        <taxon>Trichinellida</taxon>
        <taxon>Trichinellidae</taxon>
        <taxon>Trichinella</taxon>
    </lineage>
</organism>